<evidence type="ECO:0000313" key="2">
    <source>
        <dbReference type="EMBL" id="QGZ36141.1"/>
    </source>
</evidence>
<dbReference type="InterPro" id="IPR029058">
    <property type="entry name" value="AB_hydrolase_fold"/>
</dbReference>
<dbReference type="Gene3D" id="3.40.50.1820">
    <property type="entry name" value="alpha/beta hydrolase"/>
    <property type="match status" value="1"/>
</dbReference>
<reference evidence="2 3" key="1">
    <citation type="submission" date="2019-12" db="EMBL/GenBank/DDBJ databases">
        <title>The genome of Stappia indica PHM037.</title>
        <authorList>
            <person name="Kacar D."/>
            <person name="Galan B."/>
            <person name="Canedo L."/>
            <person name="Rodriguez P."/>
            <person name="de la Calle F."/>
            <person name="Garcia J.L."/>
        </authorList>
    </citation>
    <scope>NUCLEOTIDE SEQUENCE [LARGE SCALE GENOMIC DNA]</scope>
    <source>
        <strain evidence="2 3">PHM037</strain>
    </source>
</reference>
<dbReference type="PANTHER" id="PTHR43194:SF5">
    <property type="entry name" value="PIMELOYL-[ACYL-CARRIER PROTEIN] METHYL ESTER ESTERASE"/>
    <property type="match status" value="1"/>
</dbReference>
<dbReference type="RefSeq" id="WP_158194986.1">
    <property type="nucleotide sequence ID" value="NZ_CP046908.1"/>
</dbReference>
<dbReference type="AlphaFoldDB" id="A0A857CBD4"/>
<dbReference type="GO" id="GO:0016787">
    <property type="term" value="F:hydrolase activity"/>
    <property type="evidence" value="ECO:0007669"/>
    <property type="project" value="UniProtKB-KW"/>
</dbReference>
<dbReference type="InterPro" id="IPR050228">
    <property type="entry name" value="Carboxylesterase_BioH"/>
</dbReference>
<dbReference type="Pfam" id="PF12697">
    <property type="entry name" value="Abhydrolase_6"/>
    <property type="match status" value="1"/>
</dbReference>
<organism evidence="2 3">
    <name type="scientific">Stappia indica</name>
    <dbReference type="NCBI Taxonomy" id="538381"/>
    <lineage>
        <taxon>Bacteria</taxon>
        <taxon>Pseudomonadati</taxon>
        <taxon>Pseudomonadota</taxon>
        <taxon>Alphaproteobacteria</taxon>
        <taxon>Hyphomicrobiales</taxon>
        <taxon>Stappiaceae</taxon>
        <taxon>Stappia</taxon>
    </lineage>
</organism>
<feature type="domain" description="AB hydrolase-1" evidence="1">
    <location>
        <begin position="19"/>
        <end position="250"/>
    </location>
</feature>
<accession>A0A857CBD4</accession>
<dbReference type="KEGG" id="siw:GH266_17600"/>
<dbReference type="PANTHER" id="PTHR43194">
    <property type="entry name" value="HYDROLASE ALPHA/BETA FOLD FAMILY"/>
    <property type="match status" value="1"/>
</dbReference>
<name>A0A857CBD4_9HYPH</name>
<sequence length="274" mass="29715">MSRLHLHRAGRRRPGVPVLILLHGWSCHGGFFAPQLEALSDLTEVIAPDLPGHGKTGDTVTPSIEAGADALAALMQEEDIAQAVLVGWSMGALVAWSMIERHGSGRIAALVVEDMAPRVINGPDWTLGTLNGLDGPRNAVFLKAIEGQWPLLAPATARRSFAPGARKELVDFAEREMRRANPRLLAAMWRSLTIQDFRPLTPRIDVPVVLARGARSQLYGLAAAEWQAAHLPRARIETFARSGHSPHLEESSSFNDMLAGLLRRHGTLQGAEPA</sequence>
<dbReference type="EMBL" id="CP046908">
    <property type="protein sequence ID" value="QGZ36141.1"/>
    <property type="molecule type" value="Genomic_DNA"/>
</dbReference>
<evidence type="ECO:0000313" key="3">
    <source>
        <dbReference type="Proteomes" id="UP000435648"/>
    </source>
</evidence>
<protein>
    <submittedName>
        <fullName evidence="2">Alpha/beta fold hydrolase</fullName>
    </submittedName>
</protein>
<evidence type="ECO:0000259" key="1">
    <source>
        <dbReference type="Pfam" id="PF12697"/>
    </source>
</evidence>
<proteinExistence type="predicted"/>
<gene>
    <name evidence="2" type="ORF">GH266_17600</name>
</gene>
<keyword evidence="2" id="KW-0378">Hydrolase</keyword>
<dbReference type="OrthoDB" id="9779853at2"/>
<dbReference type="InterPro" id="IPR000073">
    <property type="entry name" value="AB_hydrolase_1"/>
</dbReference>
<dbReference type="Proteomes" id="UP000435648">
    <property type="component" value="Chromosome"/>
</dbReference>
<dbReference type="SUPFAM" id="SSF53474">
    <property type="entry name" value="alpha/beta-Hydrolases"/>
    <property type="match status" value="1"/>
</dbReference>